<dbReference type="InterPro" id="IPR046862">
    <property type="entry name" value="Rhomboid_2"/>
</dbReference>
<evidence type="ECO:0000313" key="4">
    <source>
        <dbReference type="Proteomes" id="UP000317039"/>
    </source>
</evidence>
<name>A0A516NNH4_9NOCA</name>
<evidence type="ECO:0000256" key="1">
    <source>
        <dbReference type="SAM" id="MobiDB-lite"/>
    </source>
</evidence>
<proteinExistence type="predicted"/>
<feature type="transmembrane region" description="Helical" evidence="2">
    <location>
        <begin position="159"/>
        <end position="180"/>
    </location>
</feature>
<keyword evidence="2" id="KW-0812">Transmembrane</keyword>
<feature type="transmembrane region" description="Helical" evidence="2">
    <location>
        <begin position="46"/>
        <end position="66"/>
    </location>
</feature>
<sequence length="274" mass="30491">MPPVPHRYRSPWTRTLDLADELRRWCSWWRRPHRPRRAVQTVRDHLAAAPASVCYAFTLFVTYWTLRGANEITDRHIIFSASTNLANMRRDPVQVLVASAFWVDGDFPWEFIITFLTVMAAAERWLGTLRWIGVFAIGHVGATLGTVTGIAYAVEHRLIPLRVALASDVGPSYGMSAVLAALTFRLRGVPRLLWAGLLIVVYVGAAVRGRTFTDYGHVLAMTIGFLIAGSAVFTTRRLERESAAHGLGPGPVLLDEADGGFDQPGGDRPEYRHQ</sequence>
<dbReference type="AlphaFoldDB" id="A0A516NNH4"/>
<accession>A0A516NNH4</accession>
<gene>
    <name evidence="3" type="ORF">FOH10_18795</name>
</gene>
<protein>
    <recommendedName>
        <fullName evidence="5">Rhomboid family intramembrane serine protease</fullName>
    </recommendedName>
</protein>
<evidence type="ECO:0000256" key="2">
    <source>
        <dbReference type="SAM" id="Phobius"/>
    </source>
</evidence>
<feature type="transmembrane region" description="Helical" evidence="2">
    <location>
        <begin position="215"/>
        <end position="233"/>
    </location>
</feature>
<dbReference type="Proteomes" id="UP000317039">
    <property type="component" value="Chromosome"/>
</dbReference>
<feature type="transmembrane region" description="Helical" evidence="2">
    <location>
        <begin position="107"/>
        <end position="126"/>
    </location>
</feature>
<keyword evidence="2" id="KW-0472">Membrane</keyword>
<dbReference type="Pfam" id="PF20401">
    <property type="entry name" value="Rhomboid_2"/>
    <property type="match status" value="1"/>
</dbReference>
<dbReference type="RefSeq" id="WP_143981722.1">
    <property type="nucleotide sequence ID" value="NZ_CP041695.1"/>
</dbReference>
<dbReference type="EMBL" id="CP041695">
    <property type="protein sequence ID" value="QDP80454.1"/>
    <property type="molecule type" value="Genomic_DNA"/>
</dbReference>
<organism evidence="3 4">
    <name type="scientific">Nocardia otitidiscaviarum</name>
    <dbReference type="NCBI Taxonomy" id="1823"/>
    <lineage>
        <taxon>Bacteria</taxon>
        <taxon>Bacillati</taxon>
        <taxon>Actinomycetota</taxon>
        <taxon>Actinomycetes</taxon>
        <taxon>Mycobacteriales</taxon>
        <taxon>Nocardiaceae</taxon>
        <taxon>Nocardia</taxon>
    </lineage>
</organism>
<dbReference type="GeneID" id="80334416"/>
<dbReference type="KEGG" id="nod:FOH10_18795"/>
<feature type="compositionally biased region" description="Basic and acidic residues" evidence="1">
    <location>
        <begin position="265"/>
        <end position="274"/>
    </location>
</feature>
<evidence type="ECO:0000313" key="3">
    <source>
        <dbReference type="EMBL" id="QDP80454.1"/>
    </source>
</evidence>
<evidence type="ECO:0008006" key="5">
    <source>
        <dbReference type="Google" id="ProtNLM"/>
    </source>
</evidence>
<feature type="transmembrane region" description="Helical" evidence="2">
    <location>
        <begin position="133"/>
        <end position="153"/>
    </location>
</feature>
<reference evidence="3 4" key="1">
    <citation type="submission" date="2019-07" db="EMBL/GenBank/DDBJ databases">
        <title>Complete Genome Sequence and Methylome Analysis of Nocardia otitidis-caviarum NEB252.</title>
        <authorList>
            <person name="Fomenkov A."/>
            <person name="Anton B.P."/>
            <person name="Vincze T."/>
            <person name="Roberts R.J."/>
        </authorList>
    </citation>
    <scope>NUCLEOTIDE SEQUENCE [LARGE SCALE GENOMIC DNA]</scope>
    <source>
        <strain evidence="3 4">NEB252</strain>
    </source>
</reference>
<feature type="region of interest" description="Disordered" evidence="1">
    <location>
        <begin position="247"/>
        <end position="274"/>
    </location>
</feature>
<feature type="transmembrane region" description="Helical" evidence="2">
    <location>
        <begin position="192"/>
        <end position="209"/>
    </location>
</feature>
<keyword evidence="2" id="KW-1133">Transmembrane helix</keyword>